<dbReference type="Proteomes" id="UP000232323">
    <property type="component" value="Unassembled WGS sequence"/>
</dbReference>
<dbReference type="OrthoDB" id="536776at2759"/>
<keyword evidence="3" id="KW-1185">Reference proteome</keyword>
<proteinExistence type="predicted"/>
<protein>
    <submittedName>
        <fullName evidence="2">Uncharacterized protein</fullName>
    </submittedName>
</protein>
<reference evidence="2 3" key="1">
    <citation type="submission" date="2017-08" db="EMBL/GenBank/DDBJ databases">
        <title>Acidophilic green algal genome provides insights into adaptation to an acidic environment.</title>
        <authorList>
            <person name="Hirooka S."/>
            <person name="Hirose Y."/>
            <person name="Kanesaki Y."/>
            <person name="Higuchi S."/>
            <person name="Fujiwara T."/>
            <person name="Onuma R."/>
            <person name="Era A."/>
            <person name="Ohbayashi R."/>
            <person name="Uzuka A."/>
            <person name="Nozaki H."/>
            <person name="Yoshikawa H."/>
            <person name="Miyagishima S.Y."/>
        </authorList>
    </citation>
    <scope>NUCLEOTIDE SEQUENCE [LARGE SCALE GENOMIC DNA]</scope>
    <source>
        <strain evidence="2 3">NIES-2499</strain>
    </source>
</reference>
<evidence type="ECO:0000256" key="1">
    <source>
        <dbReference type="SAM" id="Phobius"/>
    </source>
</evidence>
<gene>
    <name evidence="2" type="ORF">CEUSTIGMA_g1973.t1</name>
</gene>
<sequence>MLTALFLKRTKSEVACLSFTFEVHQPQRLFYICDILVGVIVVIDLYRNSQSYISAKNILSMQTQGEDMEMTGVVSSENTTDWTLVDKLELGEKCGDLLEMAPQMTPVPTTCQEALLDNTNGGSASPKSEKAADNVLSQDITDSSSELTYQHPSLLPGVMKDNPGSSCAQEYAPATPADDSAHEAIFQETSALAAVLAVTEQKIQQQGTAALAAVSSWLTSLGEILGNAAEEAQAEWVELRRLVGLAMEQAKIQVEDTRIRVGKVLNNMPPSWTLVSLGAVTALAVVAVGALWMANRKLTQQVRVRDKELASLVVRILNLQETLRRPGSITSGPLMCHTAMVMPPAAPFCAYTVNGWA</sequence>
<keyword evidence="1" id="KW-0472">Membrane</keyword>
<feature type="transmembrane region" description="Helical" evidence="1">
    <location>
        <begin position="272"/>
        <end position="294"/>
    </location>
</feature>
<organism evidence="2 3">
    <name type="scientific">Chlamydomonas eustigma</name>
    <dbReference type="NCBI Taxonomy" id="1157962"/>
    <lineage>
        <taxon>Eukaryota</taxon>
        <taxon>Viridiplantae</taxon>
        <taxon>Chlorophyta</taxon>
        <taxon>core chlorophytes</taxon>
        <taxon>Chlorophyceae</taxon>
        <taxon>CS clade</taxon>
        <taxon>Chlamydomonadales</taxon>
        <taxon>Chlamydomonadaceae</taxon>
        <taxon>Chlamydomonas</taxon>
    </lineage>
</organism>
<evidence type="ECO:0000313" key="3">
    <source>
        <dbReference type="Proteomes" id="UP000232323"/>
    </source>
</evidence>
<accession>A0A250WUL9</accession>
<keyword evidence="1" id="KW-1133">Transmembrane helix</keyword>
<name>A0A250WUL9_9CHLO</name>
<dbReference type="AlphaFoldDB" id="A0A250WUL9"/>
<keyword evidence="1" id="KW-0812">Transmembrane</keyword>
<comment type="caution">
    <text evidence="2">The sequence shown here is derived from an EMBL/GenBank/DDBJ whole genome shotgun (WGS) entry which is preliminary data.</text>
</comment>
<evidence type="ECO:0000313" key="2">
    <source>
        <dbReference type="EMBL" id="GAX74524.1"/>
    </source>
</evidence>
<dbReference type="EMBL" id="BEGY01000008">
    <property type="protein sequence ID" value="GAX74524.1"/>
    <property type="molecule type" value="Genomic_DNA"/>
</dbReference>